<dbReference type="CDD" id="cd03801">
    <property type="entry name" value="GT4_PimA-like"/>
    <property type="match status" value="1"/>
</dbReference>
<dbReference type="PANTHER" id="PTHR12526:SF635">
    <property type="entry name" value="GLYCOSYL TRANSFERASE GROUP 1"/>
    <property type="match status" value="1"/>
</dbReference>
<organism evidence="4 5">
    <name type="scientific">Amycolatopsis albispora</name>
    <dbReference type="NCBI Taxonomy" id="1804986"/>
    <lineage>
        <taxon>Bacteria</taxon>
        <taxon>Bacillati</taxon>
        <taxon>Actinomycetota</taxon>
        <taxon>Actinomycetes</taxon>
        <taxon>Pseudonocardiales</taxon>
        <taxon>Pseudonocardiaceae</taxon>
        <taxon>Amycolatopsis</taxon>
    </lineage>
</organism>
<dbReference type="OrthoDB" id="3661391at2"/>
<feature type="compositionally biased region" description="Pro residues" evidence="2">
    <location>
        <begin position="643"/>
        <end position="653"/>
    </location>
</feature>
<dbReference type="Proteomes" id="UP000250434">
    <property type="component" value="Chromosome"/>
</dbReference>
<keyword evidence="1" id="KW-0808">Transferase</keyword>
<evidence type="ECO:0000313" key="5">
    <source>
        <dbReference type="Proteomes" id="UP000250434"/>
    </source>
</evidence>
<accession>A0A344L9N4</accession>
<dbReference type="KEGG" id="aab:A4R43_21515"/>
<feature type="domain" description="Glycosyl transferase family 1" evidence="3">
    <location>
        <begin position="233"/>
        <end position="394"/>
    </location>
</feature>
<evidence type="ECO:0000256" key="2">
    <source>
        <dbReference type="SAM" id="MobiDB-lite"/>
    </source>
</evidence>
<dbReference type="InterPro" id="IPR001296">
    <property type="entry name" value="Glyco_trans_1"/>
</dbReference>
<feature type="region of interest" description="Disordered" evidence="2">
    <location>
        <begin position="565"/>
        <end position="660"/>
    </location>
</feature>
<evidence type="ECO:0000313" key="4">
    <source>
        <dbReference type="EMBL" id="AXB44758.1"/>
    </source>
</evidence>
<protein>
    <recommendedName>
        <fullName evidence="3">Glycosyl transferase family 1 domain-containing protein</fullName>
    </recommendedName>
</protein>
<dbReference type="GO" id="GO:0016757">
    <property type="term" value="F:glycosyltransferase activity"/>
    <property type="evidence" value="ECO:0007669"/>
    <property type="project" value="InterPro"/>
</dbReference>
<name>A0A344L9N4_9PSEU</name>
<dbReference type="Pfam" id="PF00534">
    <property type="entry name" value="Glycos_transf_1"/>
    <property type="match status" value="1"/>
</dbReference>
<feature type="compositionally biased region" description="Polar residues" evidence="2">
    <location>
        <begin position="611"/>
        <end position="636"/>
    </location>
</feature>
<evidence type="ECO:0000259" key="3">
    <source>
        <dbReference type="Pfam" id="PF00534"/>
    </source>
</evidence>
<dbReference type="PANTHER" id="PTHR12526">
    <property type="entry name" value="GLYCOSYLTRANSFERASE"/>
    <property type="match status" value="1"/>
</dbReference>
<sequence length="684" mass="74189">MNRRGFRPNRPVESGQPTVVVAVHDGFYGCGTGAGYANRGFLDALITLLPPGVRLVVLPVWLSERSHERHPEWHASARRLLSRVNAKVLPVDNGTGGRDRWGGLANFRRLAVHTAQRIRELPSAGSLLVIAFDVPFLGLAAELPPAVRERTVLVPRSSGLLHTPWDHARIRWERNALQTDGTRIGAISGYMDAHLRADYGVPRSAMVSLRDGLSHREWPRYQRRPSAFPGLPPEFLLSMGRAQPYKGFDDLLDALALLRADGSPVPPLVLAASDESPETTGYQQALVARLRELDLPVTLLSRFRPQVADLLGHPGLRGVVVPSRVEPFGRIPLEAFAAGAAPVITTTAGGLAEQVTDGVTGFLCPPSSPARLGDALRRALALDPAERARMRRRGFHRAVHAHDHVDAVRRFVSHVAPWLELPDPDGRLRLLGTTAPPRPAGRSVSTVPPVKVPIGLQARHWNTVEPQRLVLVVAHHVTSLLRLLDVVTVFDSDPRIQVVFSWNGSDPFRHGLHRFLDELGVVTIPWHQAIDTRFDLAIAANFGGLTELDAPIVILPHGAGYAKYSPGARSPEPGARSPEPGTRNPEPGTRNPEPGTRNPEPGTRNPEPGTRSASVPSGCSTTAVPSRIRWSSPTKTSCRCSRPAPPPPCPPRSSPGIRASTGCCAARTCVRATARRWASAPARS</sequence>
<dbReference type="Gene3D" id="3.40.50.2000">
    <property type="entry name" value="Glycogen Phosphorylase B"/>
    <property type="match status" value="1"/>
</dbReference>
<proteinExistence type="predicted"/>
<dbReference type="EMBL" id="CP015163">
    <property type="protein sequence ID" value="AXB44758.1"/>
    <property type="molecule type" value="Genomic_DNA"/>
</dbReference>
<dbReference type="AlphaFoldDB" id="A0A344L9N4"/>
<keyword evidence="5" id="KW-1185">Reference proteome</keyword>
<dbReference type="SUPFAM" id="SSF53756">
    <property type="entry name" value="UDP-Glycosyltransferase/glycogen phosphorylase"/>
    <property type="match status" value="1"/>
</dbReference>
<evidence type="ECO:0000256" key="1">
    <source>
        <dbReference type="ARBA" id="ARBA00022679"/>
    </source>
</evidence>
<reference evidence="4 5" key="1">
    <citation type="submission" date="2016-04" db="EMBL/GenBank/DDBJ databases">
        <title>Complete genome sequence and analysis of deep-sea sediment isolate, Amycolatopsis sp. WP1.</title>
        <authorList>
            <person name="Wang H."/>
            <person name="Chen S."/>
            <person name="Wu Q."/>
        </authorList>
    </citation>
    <scope>NUCLEOTIDE SEQUENCE [LARGE SCALE GENOMIC DNA]</scope>
    <source>
        <strain evidence="4 5">WP1</strain>
    </source>
</reference>
<gene>
    <name evidence="4" type="ORF">A4R43_21515</name>
</gene>